<keyword evidence="1" id="KW-0472">Membrane</keyword>
<name>A0AAN5VQ60_CLODI</name>
<comment type="caution">
    <text evidence="2">The sequence shown here is derived from an EMBL/GenBank/DDBJ whole genome shotgun (WGS) entry which is preliminary data.</text>
</comment>
<keyword evidence="1" id="KW-1133">Transmembrane helix</keyword>
<feature type="transmembrane region" description="Helical" evidence="1">
    <location>
        <begin position="7"/>
        <end position="24"/>
    </location>
</feature>
<dbReference type="Proteomes" id="UP000878956">
    <property type="component" value="Unassembled WGS sequence"/>
</dbReference>
<gene>
    <name evidence="2" type="ORF">KRM00_003310</name>
</gene>
<proteinExistence type="predicted"/>
<dbReference type="RefSeq" id="WP_009898972.1">
    <property type="nucleotide sequence ID" value="NZ_FUQT01000003.1"/>
</dbReference>
<evidence type="ECO:0000313" key="3">
    <source>
        <dbReference type="Proteomes" id="UP000878956"/>
    </source>
</evidence>
<evidence type="ECO:0000313" key="2">
    <source>
        <dbReference type="EMBL" id="HBH1543778.1"/>
    </source>
</evidence>
<dbReference type="EMBL" id="DAEPXK010000048">
    <property type="protein sequence ID" value="HBH1543778.1"/>
    <property type="molecule type" value="Genomic_DNA"/>
</dbReference>
<dbReference type="AlphaFoldDB" id="A0AAN5VQ60"/>
<evidence type="ECO:0000256" key="1">
    <source>
        <dbReference type="SAM" id="Phobius"/>
    </source>
</evidence>
<reference evidence="2" key="1">
    <citation type="journal article" date="2018" name="Genome Biol.">
        <title>SKESA: strategic k-mer extension for scrupulous assemblies.</title>
        <authorList>
            <person name="Souvorov A."/>
            <person name="Agarwala R."/>
            <person name="Lipman D.J."/>
        </authorList>
    </citation>
    <scope>NUCLEOTIDE SEQUENCE</scope>
    <source>
        <strain evidence="2">HN1000</strain>
    </source>
</reference>
<keyword evidence="1" id="KW-0812">Transmembrane</keyword>
<accession>A0AAN5VQ60</accession>
<sequence length="101" mass="11659">MKKLKGCIIIGVFIAILAIIINNLDILKDTDCISTKSAFDLVEEKVPKEAIYQGYKKNQVKGETVLYYSYKDASHIVTLSHPENRITREIDWDEVYNMKFD</sequence>
<evidence type="ECO:0008006" key="4">
    <source>
        <dbReference type="Google" id="ProtNLM"/>
    </source>
</evidence>
<reference evidence="2" key="2">
    <citation type="submission" date="2021-06" db="EMBL/GenBank/DDBJ databases">
        <authorList>
            <consortium name="NCBI Pathogen Detection Project"/>
        </authorList>
    </citation>
    <scope>NUCLEOTIDE SEQUENCE</scope>
    <source>
        <strain evidence="2">HN1000</strain>
    </source>
</reference>
<organism evidence="2 3">
    <name type="scientific">Clostridioides difficile</name>
    <name type="common">Peptoclostridium difficile</name>
    <dbReference type="NCBI Taxonomy" id="1496"/>
    <lineage>
        <taxon>Bacteria</taxon>
        <taxon>Bacillati</taxon>
        <taxon>Bacillota</taxon>
        <taxon>Clostridia</taxon>
        <taxon>Peptostreptococcales</taxon>
        <taxon>Peptostreptococcaceae</taxon>
        <taxon>Clostridioides</taxon>
    </lineage>
</organism>
<protein>
    <recommendedName>
        <fullName evidence="4">DUF3139 domain-containing protein</fullName>
    </recommendedName>
</protein>